<reference evidence="2" key="3">
    <citation type="submission" date="2020-12" db="UniProtKB">
        <authorList>
            <consortium name="EnsemblPlants"/>
        </authorList>
    </citation>
    <scope>IDENTIFICATION</scope>
</reference>
<reference evidence="2 3" key="2">
    <citation type="journal article" date="2018" name="Plant J.">
        <title>The Physcomitrella patens chromosome-scale assembly reveals moss genome structure and evolution.</title>
        <authorList>
            <person name="Lang D."/>
            <person name="Ullrich K.K."/>
            <person name="Murat F."/>
            <person name="Fuchs J."/>
            <person name="Jenkins J."/>
            <person name="Haas F.B."/>
            <person name="Piednoel M."/>
            <person name="Gundlach H."/>
            <person name="Van Bel M."/>
            <person name="Meyberg R."/>
            <person name="Vives C."/>
            <person name="Morata J."/>
            <person name="Symeonidi A."/>
            <person name="Hiss M."/>
            <person name="Muchero W."/>
            <person name="Kamisugi Y."/>
            <person name="Saleh O."/>
            <person name="Blanc G."/>
            <person name="Decker E.L."/>
            <person name="van Gessel N."/>
            <person name="Grimwood J."/>
            <person name="Hayes R.D."/>
            <person name="Graham S.W."/>
            <person name="Gunter L.E."/>
            <person name="McDaniel S.F."/>
            <person name="Hoernstein S.N.W."/>
            <person name="Larsson A."/>
            <person name="Li F.W."/>
            <person name="Perroud P.F."/>
            <person name="Phillips J."/>
            <person name="Ranjan P."/>
            <person name="Rokshar D.S."/>
            <person name="Rothfels C.J."/>
            <person name="Schneider L."/>
            <person name="Shu S."/>
            <person name="Stevenson D.W."/>
            <person name="Thummler F."/>
            <person name="Tillich M."/>
            <person name="Villarreal Aguilar J.C."/>
            <person name="Widiez T."/>
            <person name="Wong G.K."/>
            <person name="Wymore A."/>
            <person name="Zhang Y."/>
            <person name="Zimmer A.D."/>
            <person name="Quatrano R.S."/>
            <person name="Mayer K.F.X."/>
            <person name="Goodstein D."/>
            <person name="Casacuberta J.M."/>
            <person name="Vandepoele K."/>
            <person name="Reski R."/>
            <person name="Cuming A.C."/>
            <person name="Tuskan G.A."/>
            <person name="Maumus F."/>
            <person name="Salse J."/>
            <person name="Schmutz J."/>
            <person name="Rensing S.A."/>
        </authorList>
    </citation>
    <scope>NUCLEOTIDE SEQUENCE [LARGE SCALE GENOMIC DNA]</scope>
    <source>
        <strain evidence="2 3">cv. Gransden 2004</strain>
    </source>
</reference>
<accession>A0A7I4FA58</accession>
<keyword evidence="3" id="KW-1185">Reference proteome</keyword>
<evidence type="ECO:0000256" key="1">
    <source>
        <dbReference type="SAM" id="MobiDB-lite"/>
    </source>
</evidence>
<dbReference type="Proteomes" id="UP000006727">
    <property type="component" value="Chromosome 19"/>
</dbReference>
<reference evidence="2 3" key="1">
    <citation type="journal article" date="2008" name="Science">
        <title>The Physcomitrella genome reveals evolutionary insights into the conquest of land by plants.</title>
        <authorList>
            <person name="Rensing S."/>
            <person name="Lang D."/>
            <person name="Zimmer A."/>
            <person name="Terry A."/>
            <person name="Salamov A."/>
            <person name="Shapiro H."/>
            <person name="Nishiyama T."/>
            <person name="Perroud P.-F."/>
            <person name="Lindquist E."/>
            <person name="Kamisugi Y."/>
            <person name="Tanahashi T."/>
            <person name="Sakakibara K."/>
            <person name="Fujita T."/>
            <person name="Oishi K."/>
            <person name="Shin-I T."/>
            <person name="Kuroki Y."/>
            <person name="Toyoda A."/>
            <person name="Suzuki Y."/>
            <person name="Hashimoto A."/>
            <person name="Yamaguchi K."/>
            <person name="Sugano A."/>
            <person name="Kohara Y."/>
            <person name="Fujiyama A."/>
            <person name="Anterola A."/>
            <person name="Aoki S."/>
            <person name="Ashton N."/>
            <person name="Barbazuk W.B."/>
            <person name="Barker E."/>
            <person name="Bennetzen J."/>
            <person name="Bezanilla M."/>
            <person name="Blankenship R."/>
            <person name="Cho S.H."/>
            <person name="Dutcher S."/>
            <person name="Estelle M."/>
            <person name="Fawcett J.A."/>
            <person name="Gundlach H."/>
            <person name="Hanada K."/>
            <person name="Heyl A."/>
            <person name="Hicks K.A."/>
            <person name="Hugh J."/>
            <person name="Lohr M."/>
            <person name="Mayer K."/>
            <person name="Melkozernov A."/>
            <person name="Murata T."/>
            <person name="Nelson D."/>
            <person name="Pils B."/>
            <person name="Prigge M."/>
            <person name="Reiss B."/>
            <person name="Renner T."/>
            <person name="Rombauts S."/>
            <person name="Rushton P."/>
            <person name="Sanderfoot A."/>
            <person name="Schween G."/>
            <person name="Shiu S.-H."/>
            <person name="Stueber K."/>
            <person name="Theodoulou F.L."/>
            <person name="Tu H."/>
            <person name="Van de Peer Y."/>
            <person name="Verrier P.J."/>
            <person name="Waters E."/>
            <person name="Wood A."/>
            <person name="Yang L."/>
            <person name="Cove D."/>
            <person name="Cuming A."/>
            <person name="Hasebe M."/>
            <person name="Lucas S."/>
            <person name="Mishler D.B."/>
            <person name="Reski R."/>
            <person name="Grigoriev I."/>
            <person name="Quatrano R.S."/>
            <person name="Boore J.L."/>
        </authorList>
    </citation>
    <scope>NUCLEOTIDE SEQUENCE [LARGE SCALE GENOMIC DNA]</scope>
    <source>
        <strain evidence="2 3">cv. Gransden 2004</strain>
    </source>
</reference>
<dbReference type="EMBL" id="ABEU02000019">
    <property type="status" value="NOT_ANNOTATED_CDS"/>
    <property type="molecule type" value="Genomic_DNA"/>
</dbReference>
<evidence type="ECO:0000313" key="3">
    <source>
        <dbReference type="Proteomes" id="UP000006727"/>
    </source>
</evidence>
<feature type="compositionally biased region" description="Basic and acidic residues" evidence="1">
    <location>
        <begin position="15"/>
        <end position="28"/>
    </location>
</feature>
<proteinExistence type="predicted"/>
<dbReference type="AlphaFoldDB" id="A0A7I4FA58"/>
<dbReference type="Gramene" id="Pp3c19_521V3.1">
    <property type="protein sequence ID" value="Pp3c19_521V3.1"/>
    <property type="gene ID" value="Pp3c19_521"/>
</dbReference>
<sequence length="174" mass="19777">MVVENVLKWELSKEKVQPLRKGRSDGTTRELTLNPPKSSQPTSLPLVLPLEAITPTNPPTRSVYSRALELLLSPQPYAHSTDHPPPLTRPYNRANSHRDQLHREEQSQQRQQHWQRFIDDLQHFHSSCALTTTTETTSPARSQTCMRRQILCALQSRMQASTRSTCPMTASALS</sequence>
<feature type="compositionally biased region" description="Basic and acidic residues" evidence="1">
    <location>
        <begin position="96"/>
        <end position="107"/>
    </location>
</feature>
<feature type="region of interest" description="Disordered" evidence="1">
    <location>
        <begin position="15"/>
        <end position="43"/>
    </location>
</feature>
<dbReference type="EnsemblPlants" id="Pp3c19_521V3.1">
    <property type="protein sequence ID" value="Pp3c19_521V3.1"/>
    <property type="gene ID" value="Pp3c19_521"/>
</dbReference>
<protein>
    <submittedName>
        <fullName evidence="2">Uncharacterized protein</fullName>
    </submittedName>
</protein>
<dbReference type="InParanoid" id="A0A7I4FA58"/>
<organism evidence="2 3">
    <name type="scientific">Physcomitrium patens</name>
    <name type="common">Spreading-leaved earth moss</name>
    <name type="synonym">Physcomitrella patens</name>
    <dbReference type="NCBI Taxonomy" id="3218"/>
    <lineage>
        <taxon>Eukaryota</taxon>
        <taxon>Viridiplantae</taxon>
        <taxon>Streptophyta</taxon>
        <taxon>Embryophyta</taxon>
        <taxon>Bryophyta</taxon>
        <taxon>Bryophytina</taxon>
        <taxon>Bryopsida</taxon>
        <taxon>Funariidae</taxon>
        <taxon>Funariales</taxon>
        <taxon>Funariaceae</taxon>
        <taxon>Physcomitrium</taxon>
    </lineage>
</organism>
<name>A0A7I4FA58_PHYPA</name>
<feature type="region of interest" description="Disordered" evidence="1">
    <location>
        <begin position="76"/>
        <end position="113"/>
    </location>
</feature>
<evidence type="ECO:0000313" key="2">
    <source>
        <dbReference type="EnsemblPlants" id="Pp3c19_521V3.1"/>
    </source>
</evidence>
<feature type="compositionally biased region" description="Polar residues" evidence="1">
    <location>
        <begin position="29"/>
        <end position="43"/>
    </location>
</feature>